<dbReference type="GO" id="GO:0000290">
    <property type="term" value="P:deadenylation-dependent decapping of nuclear-transcribed mRNA"/>
    <property type="evidence" value="ECO:0007669"/>
    <property type="project" value="InterPro"/>
</dbReference>
<gene>
    <name evidence="11" type="ORF">A1Q2_00258</name>
</gene>
<feature type="compositionally biased region" description="Low complexity" evidence="9">
    <location>
        <begin position="709"/>
        <end position="740"/>
    </location>
</feature>
<evidence type="ECO:0000259" key="10">
    <source>
        <dbReference type="PROSITE" id="PS51462"/>
    </source>
</evidence>
<protein>
    <submittedName>
        <fullName evidence="11">Deadenylation-dependent decapping-related protein</fullName>
    </submittedName>
</protein>
<dbReference type="GO" id="GO:0000932">
    <property type="term" value="C:P-body"/>
    <property type="evidence" value="ECO:0007669"/>
    <property type="project" value="TreeGrafter"/>
</dbReference>
<evidence type="ECO:0000313" key="11">
    <source>
        <dbReference type="EMBL" id="EKD05497.1"/>
    </source>
</evidence>
<comment type="cofactor">
    <cofactor evidence="1">
        <name>Mn(2+)</name>
        <dbReference type="ChEBI" id="CHEBI:29035"/>
    </cofactor>
</comment>
<feature type="compositionally biased region" description="Low complexity" evidence="9">
    <location>
        <begin position="591"/>
        <end position="601"/>
    </location>
</feature>
<keyword evidence="4" id="KW-0963">Cytoplasm</keyword>
<dbReference type="HOGENOM" id="CLU_329551_0_0_1"/>
<dbReference type="Gene3D" id="1.10.10.1050">
    <property type="entry name" value="Dcp2, box A domain"/>
    <property type="match status" value="1"/>
</dbReference>
<dbReference type="GO" id="GO:0140933">
    <property type="term" value="F:5'-(N(7)-methylguanosine 5'-triphospho)-[mRNA] hydrolase activity"/>
    <property type="evidence" value="ECO:0007669"/>
    <property type="project" value="InterPro"/>
</dbReference>
<comment type="similarity">
    <text evidence="3">Belongs to the Nudix hydrolase family. DCP2 subfamily.</text>
</comment>
<feature type="region of interest" description="Disordered" evidence="9">
    <location>
        <begin position="1"/>
        <end position="29"/>
    </location>
</feature>
<feature type="compositionally biased region" description="Pro residues" evidence="9">
    <location>
        <begin position="7"/>
        <end position="19"/>
    </location>
</feature>
<dbReference type="FunFam" id="3.90.79.10:FF:000003">
    <property type="entry name" value="M7GpppN-mRNA hydrolase isoform 2"/>
    <property type="match status" value="1"/>
</dbReference>
<evidence type="ECO:0000256" key="3">
    <source>
        <dbReference type="ARBA" id="ARBA00005279"/>
    </source>
</evidence>
<name>K1W109_TRIAC</name>
<dbReference type="InterPro" id="IPR007722">
    <property type="entry name" value="DCP2_BoxA"/>
</dbReference>
<comment type="caution">
    <text evidence="11">The sequence shown here is derived from an EMBL/GenBank/DDBJ whole genome shotgun (WGS) entry which is preliminary data.</text>
</comment>
<feature type="compositionally biased region" description="Low complexity" evidence="9">
    <location>
        <begin position="528"/>
        <end position="544"/>
    </location>
</feature>
<dbReference type="InterPro" id="IPR044099">
    <property type="entry name" value="Dcp2_NUDIX"/>
</dbReference>
<dbReference type="PROSITE" id="PS00893">
    <property type="entry name" value="NUDIX_BOX"/>
    <property type="match status" value="1"/>
</dbReference>
<organism evidence="11 12">
    <name type="scientific">Trichosporon asahii var. asahii (strain CBS 8904)</name>
    <name type="common">Yeast</name>
    <dbReference type="NCBI Taxonomy" id="1220162"/>
    <lineage>
        <taxon>Eukaryota</taxon>
        <taxon>Fungi</taxon>
        <taxon>Dikarya</taxon>
        <taxon>Basidiomycota</taxon>
        <taxon>Agaricomycotina</taxon>
        <taxon>Tremellomycetes</taxon>
        <taxon>Trichosporonales</taxon>
        <taxon>Trichosporonaceae</taxon>
        <taxon>Trichosporon</taxon>
    </lineage>
</organism>
<feature type="domain" description="Nudix hydrolase" evidence="10">
    <location>
        <begin position="122"/>
        <end position="249"/>
    </location>
</feature>
<feature type="region of interest" description="Disordered" evidence="9">
    <location>
        <begin position="266"/>
        <end position="290"/>
    </location>
</feature>
<keyword evidence="8" id="KW-0464">Manganese</keyword>
<dbReference type="InterPro" id="IPR036189">
    <property type="entry name" value="DCP2_BoxA_sf"/>
</dbReference>
<feature type="compositionally biased region" description="Polar residues" evidence="9">
    <location>
        <begin position="546"/>
        <end position="560"/>
    </location>
</feature>
<evidence type="ECO:0000256" key="7">
    <source>
        <dbReference type="ARBA" id="ARBA00022884"/>
    </source>
</evidence>
<dbReference type="InterPro" id="IPR000086">
    <property type="entry name" value="NUDIX_hydrolase_dom"/>
</dbReference>
<dbReference type="PANTHER" id="PTHR23114:SF17">
    <property type="entry name" value="M7GPPPN-MRNA HYDROLASE"/>
    <property type="match status" value="1"/>
</dbReference>
<dbReference type="InterPro" id="IPR015797">
    <property type="entry name" value="NUDIX_hydrolase-like_dom_sf"/>
</dbReference>
<reference evidence="11 12" key="1">
    <citation type="journal article" date="2012" name="Eukaryot. Cell">
        <title>Genome sequence of the Trichosporon asahii environmental strain CBS 8904.</title>
        <authorList>
            <person name="Yang R.Y."/>
            <person name="Li H.T."/>
            <person name="Zhu H."/>
            <person name="Zhou G.P."/>
            <person name="Wang M."/>
            <person name="Wang L."/>
        </authorList>
    </citation>
    <scope>NUCLEOTIDE SEQUENCE [LARGE SCALE GENOMIC DNA]</scope>
    <source>
        <strain evidence="11 12">CBS 8904</strain>
    </source>
</reference>
<dbReference type="PANTHER" id="PTHR23114">
    <property type="entry name" value="M7GPPPN-MRNA HYDROLASE"/>
    <property type="match status" value="1"/>
</dbReference>
<feature type="compositionally biased region" description="Polar residues" evidence="9">
    <location>
        <begin position="436"/>
        <end position="453"/>
    </location>
</feature>
<feature type="compositionally biased region" description="Low complexity" evidence="9">
    <location>
        <begin position="637"/>
        <end position="667"/>
    </location>
</feature>
<dbReference type="GO" id="GO:0000184">
    <property type="term" value="P:nuclear-transcribed mRNA catabolic process, nonsense-mediated decay"/>
    <property type="evidence" value="ECO:0007669"/>
    <property type="project" value="InterPro"/>
</dbReference>
<evidence type="ECO:0000256" key="9">
    <source>
        <dbReference type="SAM" id="MobiDB-lite"/>
    </source>
</evidence>
<feature type="compositionally biased region" description="Pro residues" evidence="9">
    <location>
        <begin position="562"/>
        <end position="590"/>
    </location>
</feature>
<keyword evidence="6" id="KW-0378">Hydrolase</keyword>
<dbReference type="eggNOG" id="KOG2937">
    <property type="taxonomic scope" value="Eukaryota"/>
</dbReference>
<dbReference type="OMA" id="DEADHVC"/>
<feature type="region of interest" description="Disordered" evidence="9">
    <location>
        <begin position="421"/>
        <end position="461"/>
    </location>
</feature>
<dbReference type="Pfam" id="PF05026">
    <property type="entry name" value="DCP2"/>
    <property type="match status" value="1"/>
</dbReference>
<dbReference type="AlphaFoldDB" id="K1W109"/>
<dbReference type="GO" id="GO:0003723">
    <property type="term" value="F:RNA binding"/>
    <property type="evidence" value="ECO:0007669"/>
    <property type="project" value="UniProtKB-KW"/>
</dbReference>
<dbReference type="EMBL" id="AMBO01000091">
    <property type="protein sequence ID" value="EKD05497.1"/>
    <property type="molecule type" value="Genomic_DNA"/>
</dbReference>
<evidence type="ECO:0000256" key="1">
    <source>
        <dbReference type="ARBA" id="ARBA00001936"/>
    </source>
</evidence>
<comment type="subcellular location">
    <subcellularLocation>
        <location evidence="2">Cytoplasm</location>
    </subcellularLocation>
</comment>
<dbReference type="PROSITE" id="PS51462">
    <property type="entry name" value="NUDIX"/>
    <property type="match status" value="1"/>
</dbReference>
<dbReference type="InterPro" id="IPR020084">
    <property type="entry name" value="NUDIX_hydrolase_CS"/>
</dbReference>
<evidence type="ECO:0000256" key="8">
    <source>
        <dbReference type="ARBA" id="ARBA00023211"/>
    </source>
</evidence>
<dbReference type="InParanoid" id="K1W109"/>
<feature type="compositionally biased region" description="Pro residues" evidence="9">
    <location>
        <begin position="668"/>
        <end position="682"/>
    </location>
</feature>
<feature type="compositionally biased region" description="Pro residues" evidence="9">
    <location>
        <begin position="695"/>
        <end position="708"/>
    </location>
</feature>
<dbReference type="Gene3D" id="3.90.79.10">
    <property type="entry name" value="Nucleoside Triphosphate Pyrophosphohydrolase"/>
    <property type="match status" value="1"/>
</dbReference>
<sequence>MSHYAPGPTPPITASPSQPPLEDEDGGEDNIFRDMTFEEVLEDLNARFLVNLPEEEMSLVRVYWQAEQAHWFYEDYLRPLNPLLPSLGQRQFTHLIIASSPLYADTDIDYDAVWEEYCAYKKMVPCCGGILINDTADKVLMVRGWKSNAGWCFPRGKINSEESDVSCAIREVEEETGFDLSGLINEDDFIKTQVNAQEITMFIVPGIDESTVFETQTRKEIGAIEWVPFSDLPTWTHKKGPKRTGGKGQKRFYNVTPFVGPLKKWLSKHGYNPHPPRRKEKTGPVGRELKPFAFDDAPAQKAHPTTALDHLFAKFIEKDETAVALESDNARTLDRLFGSLEVSDGSHQAQTQQQRSDDDALAKLLSGIGHVSAPPPAPQLQPSLPEKQTKFLSVLNQKAPAPLTPPRSTHQTNLLSMLASPPKVAQHDPTPPPASHQGNLLNMLSSGPQQPHQQAPPEDQMARQRALLEASFGGVGEQTAATPPPRAVSASSMMSPMPPLPPAEGGWYGQQESALHGPPGTPGYQRLPMPGSPRGMPGSPVRGGYPQNQLRQTALHNSQRYPAPPQPQPQPQAYPQPPQPQQAYQQPPPQQYQQPPQSYQQPPQPPQPANDHQRALLGALFNGRQAPPHMQQPPVPQQQMPQQYNGYNQQQYPQQVPQGAPQVAPGYAPYPSPGAPNAPPQMNPQMGYGYNTYPQQPPSQPQHPPQPQQPQQQPPQQQQQQHQSMPQPQPAPAQSVQQPAVGPPNPPSPSVHQPVPRPPVGGGLLGLMSR</sequence>
<evidence type="ECO:0000256" key="4">
    <source>
        <dbReference type="ARBA" id="ARBA00022490"/>
    </source>
</evidence>
<evidence type="ECO:0000313" key="12">
    <source>
        <dbReference type="Proteomes" id="UP000006757"/>
    </source>
</evidence>
<feature type="region of interest" description="Disordered" evidence="9">
    <location>
        <begin position="473"/>
        <end position="770"/>
    </location>
</feature>
<evidence type="ECO:0000256" key="2">
    <source>
        <dbReference type="ARBA" id="ARBA00004496"/>
    </source>
</evidence>
<dbReference type="SUPFAM" id="SSF55811">
    <property type="entry name" value="Nudix"/>
    <property type="match status" value="1"/>
</dbReference>
<dbReference type="Pfam" id="PF00293">
    <property type="entry name" value="NUDIX"/>
    <property type="match status" value="1"/>
</dbReference>
<dbReference type="SMART" id="SM01125">
    <property type="entry name" value="DCP2"/>
    <property type="match status" value="1"/>
</dbReference>
<proteinExistence type="inferred from homology"/>
<accession>K1W109</accession>
<dbReference type="OrthoDB" id="18996at2759"/>
<keyword evidence="5" id="KW-0479">Metal-binding</keyword>
<dbReference type="GO" id="GO:0030145">
    <property type="term" value="F:manganese ion binding"/>
    <property type="evidence" value="ECO:0007669"/>
    <property type="project" value="InterPro"/>
</dbReference>
<keyword evidence="12" id="KW-1185">Reference proteome</keyword>
<keyword evidence="7" id="KW-0694">RNA-binding</keyword>
<feature type="compositionally biased region" description="Gly residues" evidence="9">
    <location>
        <begin position="760"/>
        <end position="770"/>
    </location>
</feature>
<evidence type="ECO:0000256" key="6">
    <source>
        <dbReference type="ARBA" id="ARBA00022801"/>
    </source>
</evidence>
<dbReference type="CDD" id="cd03672">
    <property type="entry name" value="NUDIX_Dcp2p_Nudt20"/>
    <property type="match status" value="1"/>
</dbReference>
<dbReference type="Proteomes" id="UP000006757">
    <property type="component" value="Unassembled WGS sequence"/>
</dbReference>
<dbReference type="STRING" id="1220162.K1W109"/>
<evidence type="ECO:0000256" key="5">
    <source>
        <dbReference type="ARBA" id="ARBA00022723"/>
    </source>
</evidence>
<feature type="compositionally biased region" description="Pro residues" evidence="9">
    <location>
        <begin position="741"/>
        <end position="759"/>
    </location>
</feature>
<dbReference type="SUPFAM" id="SSF140586">
    <property type="entry name" value="Dcp2 domain-like"/>
    <property type="match status" value="1"/>
</dbReference>